<keyword evidence="1" id="KW-0472">Membrane</keyword>
<keyword evidence="1" id="KW-1133">Transmembrane helix</keyword>
<accession>A0ABT7ZN40</accession>
<dbReference type="Pfam" id="PF02517">
    <property type="entry name" value="Rce1-like"/>
    <property type="match status" value="1"/>
</dbReference>
<dbReference type="Proteomes" id="UP001225873">
    <property type="component" value="Unassembled WGS sequence"/>
</dbReference>
<dbReference type="InterPro" id="IPR003675">
    <property type="entry name" value="Rce1/LyrA-like_dom"/>
</dbReference>
<dbReference type="PANTHER" id="PTHR36435">
    <property type="entry name" value="SLR1288 PROTEIN"/>
    <property type="match status" value="1"/>
</dbReference>
<name>A0ABT7ZN40_9BACL</name>
<evidence type="ECO:0000313" key="3">
    <source>
        <dbReference type="EMBL" id="MDN3428572.1"/>
    </source>
</evidence>
<proteinExistence type="predicted"/>
<dbReference type="InterPro" id="IPR052710">
    <property type="entry name" value="CAAX_protease"/>
</dbReference>
<keyword evidence="1" id="KW-0812">Transmembrane</keyword>
<keyword evidence="4" id="KW-1185">Reference proteome</keyword>
<protein>
    <submittedName>
        <fullName evidence="3">Type II CAAX endopeptidase family protein</fullName>
    </submittedName>
</protein>
<feature type="transmembrane region" description="Helical" evidence="1">
    <location>
        <begin position="121"/>
        <end position="139"/>
    </location>
</feature>
<feature type="transmembrane region" description="Helical" evidence="1">
    <location>
        <begin position="160"/>
        <end position="190"/>
    </location>
</feature>
<dbReference type="RefSeq" id="WP_290215368.1">
    <property type="nucleotide sequence ID" value="NZ_JASDCQ010000004.1"/>
</dbReference>
<reference evidence="3 4" key="1">
    <citation type="submission" date="2023-03" db="EMBL/GenBank/DDBJ databases">
        <authorList>
            <person name="Uniacke-Lowe S."/>
            <person name="Ross P."/>
            <person name="Hill C."/>
        </authorList>
    </citation>
    <scope>NUCLEOTIDE SEQUENCE [LARGE SCALE GENOMIC DNA]</scope>
    <source>
        <strain evidence="3 4">APC 4016</strain>
    </source>
</reference>
<feature type="domain" description="CAAX prenyl protease 2/Lysostaphin resistance protein A-like" evidence="2">
    <location>
        <begin position="125"/>
        <end position="208"/>
    </location>
</feature>
<dbReference type="EMBL" id="JASDCQ010000004">
    <property type="protein sequence ID" value="MDN3428572.1"/>
    <property type="molecule type" value="Genomic_DNA"/>
</dbReference>
<feature type="transmembrane region" description="Helical" evidence="1">
    <location>
        <begin position="236"/>
        <end position="257"/>
    </location>
</feature>
<comment type="caution">
    <text evidence="3">The sequence shown here is derived from an EMBL/GenBank/DDBJ whole genome shotgun (WGS) entry which is preliminary data.</text>
</comment>
<evidence type="ECO:0000256" key="1">
    <source>
        <dbReference type="SAM" id="Phobius"/>
    </source>
</evidence>
<evidence type="ECO:0000259" key="2">
    <source>
        <dbReference type="Pfam" id="PF02517"/>
    </source>
</evidence>
<feature type="transmembrane region" description="Helical" evidence="1">
    <location>
        <begin position="7"/>
        <end position="27"/>
    </location>
</feature>
<feature type="transmembrane region" description="Helical" evidence="1">
    <location>
        <begin position="75"/>
        <end position="101"/>
    </location>
</feature>
<sequence>MFEQMKARYLILFSVLGMIATLVILIALDVSDITLDVVSQLVLYAVVPGIYFGYYFRKHQSSVWNVLSLNGIRNWLPALFALVAVSIAFSISMFWFQLFMLAPIAPWLVNFMLEEFPVPNTPGYIVFTIFTIAILAPIVEEFMFRGVLLKRMIAKTSMWGGILISSLLFGILHLDIIGAFLFGVVASLLYVRTNNLLVPILLHIINNSLAAAALFLAPTWPESLAIFSLADIYAKAAPNAVVLGISAVLLIGAIFWLGRGLPKAPEEIHQ</sequence>
<gene>
    <name evidence="3" type="ORF">QMA01_14805</name>
</gene>
<feature type="transmembrane region" description="Helical" evidence="1">
    <location>
        <begin position="33"/>
        <end position="54"/>
    </location>
</feature>
<organism evidence="3 4">
    <name type="scientific">Planococcus notacanthi</name>
    <dbReference type="NCBI Taxonomy" id="3035188"/>
    <lineage>
        <taxon>Bacteria</taxon>
        <taxon>Bacillati</taxon>
        <taxon>Bacillota</taxon>
        <taxon>Bacilli</taxon>
        <taxon>Bacillales</taxon>
        <taxon>Caryophanaceae</taxon>
        <taxon>Planococcus</taxon>
    </lineage>
</organism>
<feature type="transmembrane region" description="Helical" evidence="1">
    <location>
        <begin position="196"/>
        <end position="216"/>
    </location>
</feature>
<dbReference type="PANTHER" id="PTHR36435:SF1">
    <property type="entry name" value="CAAX AMINO TERMINAL PROTEASE FAMILY PROTEIN"/>
    <property type="match status" value="1"/>
</dbReference>
<evidence type="ECO:0000313" key="4">
    <source>
        <dbReference type="Proteomes" id="UP001225873"/>
    </source>
</evidence>